<sequence>MPPRKTVVKPTDKATPGMSPRASKVPGSSTDGLKMDLGISPIAPDAEAELRAPLHDVGSASGNMNPEVVELGLGNEAPEKDADDSEYGDDRLPAIVKGKGKLPAEDDRHDYNEPDDANIELQGQIMADIEFQKELKLRDNENLYEEFLKWREEFAKPYSSPAKLPSVKIEEILDEEATPAQIRQFEAKRASEAVVSDVMADRIAKLANTNRAKSERPIDYVDRDSAMGRMLYSEPVAPRYSNGRLNIKPIPPTKYKGEMSTRTLIKFFRETRRYMIDGNIPEDRQVDIVTSFVEGNLSTYLERLIRDEPEKWSLQEVFIRIYNHVFPLNYRLEQRKKLKNARQNGRRVREYIDYVEELFDTIGNVDDGSKVTTMWDGFDAIIQKGLYLKGLHPEKSTLNAVTEAAEVVELIEGTHRESRSSRRDRRNGNGKNDEERRAAFSVEFQQGTSKFPSNFKDRKDGNKFRKNGRTLTEAQKNEYRANNQCFSCGQVGHKSRDCPKNTTVKGDKKANTPPGLSSHNLEFELPETMDIIETTVEEVALNVVNFDWFEDVEYTYYSDSDSESWQNRPSNEEDLEDDHETNKHHSCNSKCGADDSPDDGSILRVLLDEGYDSEKENIAPDQISLAPSLADLWAAYALLNLKTYGAPPAVLEPMANELPKCNNPVHRCYQLTELDVDCQVPAPRKLIPEEYTFEGDLMRNREHVQSIWKNEAAAVRDAKIKWSFTARKQGGLRTLDSSAWYLKEKDRRDTAKLEKIRSIPWNKDLFQLDSWVKRPNSSAQLTPFRGMGTQTYQIYRGRYQQFGYRHEKRPVKFGDPVAERVLELLNSTSYYGDHLFSRKDKQEAGDRFSVYRISDLQYVIIDGWWWTLDENQAEFILDEDTLRNEDFYPNIWLDNKHREWAGLEPVSHTREWRWRRMGDAYREELERVLNVHYCRFHFPGDDLPLPPKGKKRSGEWRFTVKKIGQGDSYLVIDKLRDLKFVIKTRMLRDPRLNFIRWLEKRYVEVMRTAYGFDMWTEDLSLVRVFRLDPSIRSQCL</sequence>
<dbReference type="EMBL" id="JBBXMP010000169">
    <property type="protein sequence ID" value="KAL0060569.1"/>
    <property type="molecule type" value="Genomic_DNA"/>
</dbReference>
<evidence type="ECO:0000256" key="2">
    <source>
        <dbReference type="PROSITE-ProRule" id="PRU00047"/>
    </source>
</evidence>
<keyword evidence="6" id="KW-1185">Reference proteome</keyword>
<feature type="compositionally biased region" description="Basic and acidic residues" evidence="3">
    <location>
        <begin position="412"/>
        <end position="421"/>
    </location>
</feature>
<protein>
    <recommendedName>
        <fullName evidence="4">CCHC-type domain-containing protein</fullName>
    </recommendedName>
</protein>
<feature type="region of interest" description="Disordered" evidence="3">
    <location>
        <begin position="1"/>
        <end position="38"/>
    </location>
</feature>
<dbReference type="InterPro" id="IPR001878">
    <property type="entry name" value="Znf_CCHC"/>
</dbReference>
<dbReference type="InterPro" id="IPR036875">
    <property type="entry name" value="Znf_CCHC_sf"/>
</dbReference>
<comment type="caution">
    <text evidence="5">The sequence shown here is derived from an EMBL/GenBank/DDBJ whole genome shotgun (WGS) entry which is preliminary data.</text>
</comment>
<dbReference type="Gene3D" id="4.10.60.10">
    <property type="entry name" value="Zinc finger, CCHC-type"/>
    <property type="match status" value="1"/>
</dbReference>
<evidence type="ECO:0000256" key="3">
    <source>
        <dbReference type="SAM" id="MobiDB-lite"/>
    </source>
</evidence>
<feature type="region of interest" description="Disordered" evidence="3">
    <location>
        <begin position="73"/>
        <end position="109"/>
    </location>
</feature>
<proteinExistence type="predicted"/>
<evidence type="ECO:0000259" key="4">
    <source>
        <dbReference type="PROSITE" id="PS50158"/>
    </source>
</evidence>
<dbReference type="Pfam" id="PF00098">
    <property type="entry name" value="zf-CCHC"/>
    <property type="match status" value="1"/>
</dbReference>
<organism evidence="5 6">
    <name type="scientific">Marasmius tenuissimus</name>
    <dbReference type="NCBI Taxonomy" id="585030"/>
    <lineage>
        <taxon>Eukaryota</taxon>
        <taxon>Fungi</taxon>
        <taxon>Dikarya</taxon>
        <taxon>Basidiomycota</taxon>
        <taxon>Agaricomycotina</taxon>
        <taxon>Agaricomycetes</taxon>
        <taxon>Agaricomycetidae</taxon>
        <taxon>Agaricales</taxon>
        <taxon>Marasmiineae</taxon>
        <taxon>Marasmiaceae</taxon>
        <taxon>Marasmius</taxon>
    </lineage>
</organism>
<accession>A0ABR2ZHZ9</accession>
<evidence type="ECO:0000256" key="1">
    <source>
        <dbReference type="ARBA" id="ARBA00022664"/>
    </source>
</evidence>
<feature type="compositionally biased region" description="Basic and acidic residues" evidence="3">
    <location>
        <begin position="496"/>
        <end position="510"/>
    </location>
</feature>
<keyword evidence="2" id="KW-0479">Metal-binding</keyword>
<evidence type="ECO:0000313" key="5">
    <source>
        <dbReference type="EMBL" id="KAL0060569.1"/>
    </source>
</evidence>
<dbReference type="SUPFAM" id="SSF57756">
    <property type="entry name" value="Retrovirus zinc finger-like domains"/>
    <property type="match status" value="1"/>
</dbReference>
<feature type="domain" description="CCHC-type" evidence="4">
    <location>
        <begin position="485"/>
        <end position="500"/>
    </location>
</feature>
<evidence type="ECO:0000313" key="6">
    <source>
        <dbReference type="Proteomes" id="UP001437256"/>
    </source>
</evidence>
<reference evidence="5 6" key="1">
    <citation type="submission" date="2024-05" db="EMBL/GenBank/DDBJ databases">
        <title>A draft genome resource for the thread blight pathogen Marasmius tenuissimus strain MS-2.</title>
        <authorList>
            <person name="Yulfo-Soto G.E."/>
            <person name="Baruah I.K."/>
            <person name="Amoako-Attah I."/>
            <person name="Bukari Y."/>
            <person name="Meinhardt L.W."/>
            <person name="Bailey B.A."/>
            <person name="Cohen S.P."/>
        </authorList>
    </citation>
    <scope>NUCLEOTIDE SEQUENCE [LARGE SCALE GENOMIC DNA]</scope>
    <source>
        <strain evidence="5 6">MS-2</strain>
    </source>
</reference>
<keyword evidence="2" id="KW-0863">Zinc-finger</keyword>
<dbReference type="Proteomes" id="UP001437256">
    <property type="component" value="Unassembled WGS sequence"/>
</dbReference>
<gene>
    <name evidence="5" type="ORF">AAF712_012627</name>
</gene>
<feature type="region of interest" description="Disordered" evidence="3">
    <location>
        <begin position="496"/>
        <end position="520"/>
    </location>
</feature>
<dbReference type="SMART" id="SM00343">
    <property type="entry name" value="ZnF_C2HC"/>
    <property type="match status" value="1"/>
</dbReference>
<keyword evidence="2" id="KW-0862">Zinc</keyword>
<dbReference type="PROSITE" id="PS50158">
    <property type="entry name" value="ZF_CCHC"/>
    <property type="match status" value="1"/>
</dbReference>
<feature type="region of interest" description="Disordered" evidence="3">
    <location>
        <begin position="560"/>
        <end position="595"/>
    </location>
</feature>
<feature type="region of interest" description="Disordered" evidence="3">
    <location>
        <begin position="412"/>
        <end position="440"/>
    </location>
</feature>
<name>A0ABR2ZHZ9_9AGAR</name>
<keyword evidence="1" id="KW-0507">mRNA processing</keyword>